<dbReference type="PROSITE" id="PS52019">
    <property type="entry name" value="PKS_MFAS_DH"/>
    <property type="match status" value="1"/>
</dbReference>
<dbReference type="Gene3D" id="3.40.50.720">
    <property type="entry name" value="NAD(P)-binding Rossmann-like Domain"/>
    <property type="match status" value="3"/>
</dbReference>
<evidence type="ECO:0000259" key="9">
    <source>
        <dbReference type="PROSITE" id="PS52004"/>
    </source>
</evidence>
<dbReference type="InterPro" id="IPR036736">
    <property type="entry name" value="ACP-like_sf"/>
</dbReference>
<keyword evidence="4" id="KW-0560">Oxidoreductase</keyword>
<dbReference type="Gene3D" id="3.10.129.110">
    <property type="entry name" value="Polyketide synthase dehydratase"/>
    <property type="match status" value="1"/>
</dbReference>
<dbReference type="GO" id="GO:0031177">
    <property type="term" value="F:phosphopantetheine binding"/>
    <property type="evidence" value="ECO:0007669"/>
    <property type="project" value="InterPro"/>
</dbReference>
<evidence type="ECO:0000256" key="5">
    <source>
        <dbReference type="ARBA" id="ARBA00023268"/>
    </source>
</evidence>
<protein>
    <submittedName>
        <fullName evidence="11">Lovastatin nonaketide synthase</fullName>
    </submittedName>
</protein>
<keyword evidence="1" id="KW-0596">Phosphopantetheine</keyword>
<dbReference type="SUPFAM" id="SSF51735">
    <property type="entry name" value="NAD(P)-binding Rossmann-fold domains"/>
    <property type="match status" value="2"/>
</dbReference>
<dbReference type="InterPro" id="IPR057326">
    <property type="entry name" value="KR_dom"/>
</dbReference>
<feature type="domain" description="PKS/mFAS DH" evidence="10">
    <location>
        <begin position="1081"/>
        <end position="1403"/>
    </location>
</feature>
<feature type="domain" description="Carrier" evidence="8">
    <location>
        <begin position="2272"/>
        <end position="2349"/>
    </location>
</feature>
<comment type="caution">
    <text evidence="6">Lacks conserved residue(s) required for the propagation of feature annotation.</text>
</comment>
<dbReference type="Pfam" id="PF02801">
    <property type="entry name" value="Ketoacyl-synt_C"/>
    <property type="match status" value="1"/>
</dbReference>
<dbReference type="CDD" id="cd00833">
    <property type="entry name" value="PKS"/>
    <property type="match status" value="1"/>
</dbReference>
<evidence type="ECO:0000313" key="11">
    <source>
        <dbReference type="EMBL" id="ELQ43129.1"/>
    </source>
</evidence>
<dbReference type="Pfam" id="PF00109">
    <property type="entry name" value="ketoacyl-synt"/>
    <property type="match status" value="1"/>
</dbReference>
<dbReference type="Gene3D" id="3.40.366.10">
    <property type="entry name" value="Malonyl-Coenzyme A Acyl Carrier Protein, domain 2"/>
    <property type="match status" value="1"/>
</dbReference>
<dbReference type="InterPro" id="IPR036291">
    <property type="entry name" value="NAD(P)-bd_dom_sf"/>
</dbReference>
<feature type="region of interest" description="Disordered" evidence="7">
    <location>
        <begin position="128"/>
        <end position="167"/>
    </location>
</feature>
<dbReference type="SMART" id="SM00826">
    <property type="entry name" value="PKS_DH"/>
    <property type="match status" value="1"/>
</dbReference>
<dbReference type="Gene3D" id="1.10.1200.10">
    <property type="entry name" value="ACP-like"/>
    <property type="match status" value="1"/>
</dbReference>
<evidence type="ECO:0000259" key="10">
    <source>
        <dbReference type="PROSITE" id="PS52019"/>
    </source>
</evidence>
<evidence type="ECO:0000256" key="3">
    <source>
        <dbReference type="ARBA" id="ARBA00022679"/>
    </source>
</evidence>
<dbReference type="GO" id="GO:0004312">
    <property type="term" value="F:fatty acid synthase activity"/>
    <property type="evidence" value="ECO:0007669"/>
    <property type="project" value="TreeGrafter"/>
</dbReference>
<dbReference type="InterPro" id="IPR020841">
    <property type="entry name" value="PKS_Beta-ketoAc_synthase_dom"/>
</dbReference>
<dbReference type="InterPro" id="IPR050091">
    <property type="entry name" value="PKS_NRPS_Biosynth_Enz"/>
</dbReference>
<dbReference type="SUPFAM" id="SSF53901">
    <property type="entry name" value="Thiolase-like"/>
    <property type="match status" value="1"/>
</dbReference>
<dbReference type="InterPro" id="IPR014043">
    <property type="entry name" value="Acyl_transferase_dom"/>
</dbReference>
<dbReference type="SUPFAM" id="SSF50129">
    <property type="entry name" value="GroES-like"/>
    <property type="match status" value="1"/>
</dbReference>
<dbReference type="PROSITE" id="PS50075">
    <property type="entry name" value="CARRIER"/>
    <property type="match status" value="1"/>
</dbReference>
<evidence type="ECO:0000256" key="6">
    <source>
        <dbReference type="PROSITE-ProRule" id="PRU01363"/>
    </source>
</evidence>
<dbReference type="GO" id="GO:0016491">
    <property type="term" value="F:oxidoreductase activity"/>
    <property type="evidence" value="ECO:0007669"/>
    <property type="project" value="UniProtKB-KW"/>
</dbReference>
<dbReference type="InterPro" id="IPR016039">
    <property type="entry name" value="Thiolase-like"/>
</dbReference>
<dbReference type="Pfam" id="PF13602">
    <property type="entry name" value="ADH_zinc_N_2"/>
    <property type="match status" value="1"/>
</dbReference>
<dbReference type="InterPro" id="IPR001227">
    <property type="entry name" value="Ac_transferase_dom_sf"/>
</dbReference>
<dbReference type="SMART" id="SM00823">
    <property type="entry name" value="PKS_PP"/>
    <property type="match status" value="1"/>
</dbReference>
<dbReference type="Proteomes" id="UP000011086">
    <property type="component" value="Unassembled WGS sequence"/>
</dbReference>
<dbReference type="GO" id="GO:0006633">
    <property type="term" value="P:fatty acid biosynthetic process"/>
    <property type="evidence" value="ECO:0007669"/>
    <property type="project" value="TreeGrafter"/>
</dbReference>
<keyword evidence="2" id="KW-0597">Phosphoprotein</keyword>
<dbReference type="Pfam" id="PF00698">
    <property type="entry name" value="Acyl_transf_1"/>
    <property type="match status" value="1"/>
</dbReference>
<dbReference type="PROSITE" id="PS52004">
    <property type="entry name" value="KS3_2"/>
    <property type="match status" value="1"/>
</dbReference>
<dbReference type="InterPro" id="IPR016035">
    <property type="entry name" value="Acyl_Trfase/lysoPLipase"/>
</dbReference>
<dbReference type="SMART" id="SM00825">
    <property type="entry name" value="PKS_KS"/>
    <property type="match status" value="1"/>
</dbReference>
<dbReference type="InterPro" id="IPR042104">
    <property type="entry name" value="PKS_dehydratase_sf"/>
</dbReference>
<dbReference type="InterPro" id="IPR011032">
    <property type="entry name" value="GroES-like_sf"/>
</dbReference>
<dbReference type="InterPro" id="IPR032821">
    <property type="entry name" value="PKS_assoc"/>
</dbReference>
<dbReference type="Pfam" id="PF08240">
    <property type="entry name" value="ADH_N"/>
    <property type="match status" value="1"/>
</dbReference>
<dbReference type="InterPro" id="IPR014031">
    <property type="entry name" value="Ketoacyl_synth_C"/>
</dbReference>
<dbReference type="InterPro" id="IPR056501">
    <property type="entry name" value="NAD-bd_HRPKS_sdrA"/>
</dbReference>
<feature type="region of interest" description="C-terminal hotdog fold" evidence="6">
    <location>
        <begin position="1243"/>
        <end position="1403"/>
    </location>
</feature>
<dbReference type="InterPro" id="IPR049552">
    <property type="entry name" value="PKS_DH_N"/>
</dbReference>
<accession>A0AA97PQG2</accession>
<keyword evidence="3" id="KW-0808">Transferase</keyword>
<dbReference type="Pfam" id="PF16197">
    <property type="entry name" value="KAsynt_C_assoc"/>
    <property type="match status" value="1"/>
</dbReference>
<evidence type="ECO:0000256" key="1">
    <source>
        <dbReference type="ARBA" id="ARBA00022450"/>
    </source>
</evidence>
<dbReference type="FunFam" id="3.40.366.10:FF:000002">
    <property type="entry name" value="Probable polyketide synthase 2"/>
    <property type="match status" value="1"/>
</dbReference>
<dbReference type="Pfam" id="PF14765">
    <property type="entry name" value="PS-DH"/>
    <property type="match status" value="1"/>
</dbReference>
<reference evidence="11" key="1">
    <citation type="journal article" date="2012" name="PLoS Genet.">
        <title>Comparative analysis of the genomes of two field isolates of the rice blast fungus Magnaporthe oryzae.</title>
        <authorList>
            <person name="Xue M."/>
            <person name="Yang J."/>
            <person name="Li Z."/>
            <person name="Hu S."/>
            <person name="Yao N."/>
            <person name="Dean R.A."/>
            <person name="Zhao W."/>
            <person name="Shen M."/>
            <person name="Zhang H."/>
            <person name="Li C."/>
            <person name="Liu L."/>
            <person name="Cao L."/>
            <person name="Xu X."/>
            <person name="Xing Y."/>
            <person name="Hsiang T."/>
            <person name="Zhang Z."/>
            <person name="Xu J.R."/>
            <person name="Peng Y.L."/>
        </authorList>
    </citation>
    <scope>NUCLEOTIDE SEQUENCE</scope>
    <source>
        <strain evidence="11">Y34</strain>
    </source>
</reference>
<evidence type="ECO:0000256" key="2">
    <source>
        <dbReference type="ARBA" id="ARBA00022553"/>
    </source>
</evidence>
<dbReference type="PANTHER" id="PTHR43775">
    <property type="entry name" value="FATTY ACID SYNTHASE"/>
    <property type="match status" value="1"/>
</dbReference>
<dbReference type="SUPFAM" id="SSF47336">
    <property type="entry name" value="ACP-like"/>
    <property type="match status" value="1"/>
</dbReference>
<dbReference type="GO" id="GO:0044550">
    <property type="term" value="P:secondary metabolite biosynthetic process"/>
    <property type="evidence" value="ECO:0007669"/>
    <property type="project" value="UniProtKB-ARBA"/>
</dbReference>
<dbReference type="CDD" id="cd05195">
    <property type="entry name" value="enoyl_red"/>
    <property type="match status" value="1"/>
</dbReference>
<dbReference type="InterPro" id="IPR020807">
    <property type="entry name" value="PKS_DH"/>
</dbReference>
<evidence type="ECO:0000256" key="7">
    <source>
        <dbReference type="SAM" id="MobiDB-lite"/>
    </source>
</evidence>
<proteinExistence type="predicted"/>
<dbReference type="InterPro" id="IPR013968">
    <property type="entry name" value="PKS_KR"/>
</dbReference>
<dbReference type="SUPFAM" id="SSF55048">
    <property type="entry name" value="Probable ACP-binding domain of malonyl-CoA ACP transacylase"/>
    <property type="match status" value="1"/>
</dbReference>
<dbReference type="Gene3D" id="3.90.180.10">
    <property type="entry name" value="Medium-chain alcohol dehydrogenases, catalytic domain"/>
    <property type="match status" value="1"/>
</dbReference>
<feature type="compositionally biased region" description="Polar residues" evidence="7">
    <location>
        <begin position="128"/>
        <end position="149"/>
    </location>
</feature>
<dbReference type="PANTHER" id="PTHR43775:SF13">
    <property type="entry name" value="POLYKETIDE SYNTHASE 1"/>
    <property type="match status" value="1"/>
</dbReference>
<dbReference type="InterPro" id="IPR049551">
    <property type="entry name" value="PKS_DH_C"/>
</dbReference>
<dbReference type="Pfam" id="PF08659">
    <property type="entry name" value="KR"/>
    <property type="match status" value="1"/>
</dbReference>
<evidence type="ECO:0000259" key="8">
    <source>
        <dbReference type="PROSITE" id="PS50075"/>
    </source>
</evidence>
<dbReference type="Pfam" id="PF23114">
    <property type="entry name" value="NAD-bd_HRPKS_sdrA"/>
    <property type="match status" value="1"/>
</dbReference>
<dbReference type="InterPro" id="IPR020806">
    <property type="entry name" value="PKS_PP-bd"/>
</dbReference>
<dbReference type="Pfam" id="PF21089">
    <property type="entry name" value="PKS_DH_N"/>
    <property type="match status" value="1"/>
</dbReference>
<dbReference type="SMART" id="SM00827">
    <property type="entry name" value="PKS_AT"/>
    <property type="match status" value="1"/>
</dbReference>
<dbReference type="SMART" id="SM00822">
    <property type="entry name" value="PKS_KR"/>
    <property type="match status" value="1"/>
</dbReference>
<dbReference type="InterPro" id="IPR049900">
    <property type="entry name" value="PKS_mFAS_DH"/>
</dbReference>
<dbReference type="SUPFAM" id="SSF52151">
    <property type="entry name" value="FabD/lysophospholipase-like"/>
    <property type="match status" value="1"/>
</dbReference>
<dbReference type="SMART" id="SM00829">
    <property type="entry name" value="PKS_ER"/>
    <property type="match status" value="1"/>
</dbReference>
<dbReference type="Pfam" id="PF23297">
    <property type="entry name" value="ACP_SdgA_C"/>
    <property type="match status" value="1"/>
</dbReference>
<evidence type="ECO:0000256" key="4">
    <source>
        <dbReference type="ARBA" id="ARBA00023002"/>
    </source>
</evidence>
<dbReference type="EMBL" id="JH793451">
    <property type="protein sequence ID" value="ELQ43129.1"/>
    <property type="molecule type" value="Genomic_DNA"/>
</dbReference>
<dbReference type="InterPro" id="IPR014030">
    <property type="entry name" value="Ketoacyl_synth_N"/>
</dbReference>
<feature type="region of interest" description="N-terminal hotdog fold" evidence="6">
    <location>
        <begin position="1081"/>
        <end position="1215"/>
    </location>
</feature>
<name>A0AA97PQG2_PYRO3</name>
<dbReference type="Gene3D" id="3.40.47.10">
    <property type="match status" value="1"/>
</dbReference>
<dbReference type="InterPro" id="IPR016036">
    <property type="entry name" value="Malonyl_transacylase_ACP-bd"/>
</dbReference>
<feature type="domain" description="Ketosynthase family 3 (KS3)" evidence="9">
    <location>
        <begin position="167"/>
        <end position="592"/>
    </location>
</feature>
<sequence>MKQHCVIADNQQIDCRDRLPIIWPSFMIHFNLQSAWSRTTGLELFGNCVKLAVQTAGASWLVIPRHVFCNRLLIWATMSLTIPKTDTPICDNIVSMTKNLSKMAPSAVLPESPPAAESYWSRLKNAVTGSSTGPPLPELSSSHAASGSTAPDHADPPRQQQQQQQQHTPIAIVGMACRMPGAVSSPAEFWELLARCRSGFGPIPAATRFDPAAFQHPVPGRGGCFTPAGGSFLQCDVRAFDAAFFGLTEKEAVALDPQQRLLLECTFEALENAGMPRHAIVGRDVGVFVGGSFPEYESHLFRDSDAIPVHQATGCAYAMQSNRISHFFDLRGPSFTSDTACSSSMVAVHLACQSLRAGESSAALVGGCHLNMLPEFWISFSTSRLLSDTGRSIAFDNRGTGFGRGEGCAMMVLKPLDQAVRDKDAIRAVIVGTGINQDGRTPGITTPNGAAQEALMQQVYRKFGLSRRECGFVEAHGTGTRVGDPIEARAIYKALGRGRARRDPLLIGSVKSNIGHLEGASGMAGLLKAVLMMERGFVLPNCDFKEPNPSIRWREWNLRVPTMQTPFPPDKKYISVNNFGFGGTNGHVVIQAAPYAAKEELSNNLPEKQHRMFVFTANDRESLAAVMQGVVVYLERRPEVFEGALMRNLAYTLGQRRSLLQWRAAIHSRHSLELIDGLNDKRAVVRRESEAVRLGFVFNGQGAQWWAMGRELYEQYPVFAASIDLADGSLADLGATWSLVDELAKDEETTRVGEAHISQPACTAIQLALVDLLRGWGVHPTAVAGHSSGEIAAAYSAGIITFKSAMSIAYHRGRLIPMLKEQFPALQGRMMAVGGSKSDVQGMIDGLCEKQVRIACFNSPSSLTISGDEPALAELEKVVEDRQMFHRRLVVDVAYHSHHMDLVAEEYQAALAHLPDPSRSTGVKFYSSLYGRLAEGSELRASYWVENLTCPVRFSEAVENMLEPSETSKTGVTALVELGPHSALQGPIKQILKAVGGAATAVTYDSALVRKKDAVDTLMDLGVSLFTKGVNLDFEAVNFPKPDKEPTLLTDLPNYPWNHRTRYWQESRMTTRHKQRPHPRSDLLGVEAIYSTDVEPTWRNILRIDEVPWLRQHKVQGLVVYPFAAFVVMALEAVAQRAASQSRQVDSLEVRDVTIVKPLVVGDADVEIITALRSTQEGGEVLAGSWNRFRISSYSPDAGWTEHCVGLVSARAKEINEVDGDREVAAREEELQSIMDSMESPGTSIVQTGSMYSKMAKAGVDFGPLFQGLQDCRASETHSSGNIPIPDVAKEMPQGVLASPIIHPCLLESLIAMYWPIVTSGDATVKTVYLPSSLGKMSITTDAIRICKEPDHSLLVYCHANSPSGLSRPLKVNAFATNSTNPKRALIAIEELVVSPIVDSGAEAAVDVPRELCYKIQWEPVSDLVDPVASHTDNSTARNGQGIPSHFSSLSVAVVHDKSELQNSLASTLSVDIKALIGNTPDVCSLEDLEPDGKTLIVLCELDRPMLSQLSEAKFNLLRNALTKAKSCLWVVRGAYASSSNPEANMISGLSRTLRSETAIKFATLDLDGDDEISADHATAVVLQVFERVFGVGSTPTSELEFTERGGRLLTPRVVNDEDMNAYVHSETCSSVLEDRPFANGDRPLRLAVTAPSSTESLHFVDDIANGTLDDDNVEIEVKAIGMNSRDIMAVKGQTDDEAGYEISGTVIAVGASCRDVEVGDHVCALVRGGYASRVRTKEMTVMRVPKTISFDEAACLPLAYCTAYYGLFDLGRLEKGESVMIHGAASPVGQAAICLAQEHGAKMFATVSTSQEKELLMKEYGISEHQIFSSKISGLGPKIRAATCGRGVDVVLDSSAGDAVTEAWECLAKFGRLVNLSNRDSSRGARWDMAERSKNLSYASVDICALAEEKPSVIRRVLAKLRMLLESGAMRPPGPIHKFPISNLESAFKTLQTGRLLGKIAVVANTGDQVKATRSRRASNLLRPDATYVLVGGTGGLGRSMARWMVTNGARHIALVSRSGIVSDNITELIDEGIQVGAEIVVRRCNVAIKADVESLISDGLRGMPTVRGIVHGTMVLRDVLFENMTWEDYTTVIQGKVQGAWNLHHALRDTPLDFFVALSSAAGMVGNRGQAAYAAANCFLTALVQHRLARGLPASSLDLTMVTDSGYLAENEEKLAEVARNLGGDGIREREVLALLRAAISGRLAETCNNHTVTGMRITPAVQPFWTLDAKFKHLRLAMEAQLEQANPSAGTGGVVSFGAALKAAKTAEEAEGVVCAGLVGKISAVLMLEAEDMDVTRSLTHYHLDSLVAIEIRNFIAREFEASMQVMELLASGSILSLAKMLVDESEVQLQDAARNVALAKAIRKFGKQYRETIINVHIWTNLRYCETSLKNLHFMQFLRPV</sequence>
<organism evidence="11">
    <name type="scientific">Pyricularia oryzae (strain Y34)</name>
    <name type="common">Rice blast fungus</name>
    <name type="synonym">Magnaporthe oryzae</name>
    <dbReference type="NCBI Taxonomy" id="1143189"/>
    <lineage>
        <taxon>Eukaryota</taxon>
        <taxon>Fungi</taxon>
        <taxon>Dikarya</taxon>
        <taxon>Ascomycota</taxon>
        <taxon>Pezizomycotina</taxon>
        <taxon>Sordariomycetes</taxon>
        <taxon>Sordariomycetidae</taxon>
        <taxon>Magnaporthales</taxon>
        <taxon>Pyriculariaceae</taxon>
        <taxon>Pyricularia</taxon>
    </lineage>
</organism>
<dbReference type="InterPro" id="IPR020843">
    <property type="entry name" value="ER"/>
</dbReference>
<gene>
    <name evidence="11" type="ORF">OOU_Y34scaffold00173g3</name>
</gene>
<keyword evidence="5" id="KW-0511">Multifunctional enzyme</keyword>
<dbReference type="InterPro" id="IPR009081">
    <property type="entry name" value="PP-bd_ACP"/>
</dbReference>
<dbReference type="InterPro" id="IPR013154">
    <property type="entry name" value="ADH-like_N"/>
</dbReference>